<keyword evidence="2 3" id="KW-0732">Signal</keyword>
<dbReference type="AlphaFoldDB" id="A0A848H8V9"/>
<evidence type="ECO:0008006" key="6">
    <source>
        <dbReference type="Google" id="ProtNLM"/>
    </source>
</evidence>
<dbReference type="EMBL" id="JABBFX010000002">
    <property type="protein sequence ID" value="NML45901.1"/>
    <property type="molecule type" value="Genomic_DNA"/>
</dbReference>
<protein>
    <recommendedName>
        <fullName evidence="6">Curlin</fullName>
    </recommendedName>
</protein>
<proteinExistence type="inferred from homology"/>
<evidence type="ECO:0000256" key="1">
    <source>
        <dbReference type="ARBA" id="ARBA00009766"/>
    </source>
</evidence>
<feature type="chain" id="PRO_5032604264" description="Curlin" evidence="3">
    <location>
        <begin position="24"/>
        <end position="269"/>
    </location>
</feature>
<feature type="signal peptide" evidence="3">
    <location>
        <begin position="1"/>
        <end position="23"/>
    </location>
</feature>
<dbReference type="Proteomes" id="UP000541185">
    <property type="component" value="Unassembled WGS sequence"/>
</dbReference>
<evidence type="ECO:0000313" key="4">
    <source>
        <dbReference type="EMBL" id="NML45901.1"/>
    </source>
</evidence>
<dbReference type="GO" id="GO:0007155">
    <property type="term" value="P:cell adhesion"/>
    <property type="evidence" value="ECO:0007669"/>
    <property type="project" value="InterPro"/>
</dbReference>
<evidence type="ECO:0000313" key="5">
    <source>
        <dbReference type="Proteomes" id="UP000541185"/>
    </source>
</evidence>
<comment type="caution">
    <text evidence="4">The sequence shown here is derived from an EMBL/GenBank/DDBJ whole genome shotgun (WGS) entry which is preliminary data.</text>
</comment>
<gene>
    <name evidence="4" type="ORF">HHL11_19285</name>
</gene>
<comment type="similarity">
    <text evidence="1">Belongs to the CsgA/CsgB family.</text>
</comment>
<dbReference type="Pfam" id="PF07012">
    <property type="entry name" value="Curlin_rpt"/>
    <property type="match status" value="1"/>
</dbReference>
<accession>A0A848H8V9</accession>
<evidence type="ECO:0000256" key="2">
    <source>
        <dbReference type="ARBA" id="ARBA00022729"/>
    </source>
</evidence>
<organism evidence="4 5">
    <name type="scientific">Ramlibacter agri</name>
    <dbReference type="NCBI Taxonomy" id="2728837"/>
    <lineage>
        <taxon>Bacteria</taxon>
        <taxon>Pseudomonadati</taxon>
        <taxon>Pseudomonadota</taxon>
        <taxon>Betaproteobacteria</taxon>
        <taxon>Burkholderiales</taxon>
        <taxon>Comamonadaceae</taxon>
        <taxon>Ramlibacter</taxon>
    </lineage>
</organism>
<dbReference type="GO" id="GO:0009289">
    <property type="term" value="C:pilus"/>
    <property type="evidence" value="ECO:0007669"/>
    <property type="project" value="InterPro"/>
</dbReference>
<keyword evidence="5" id="KW-1185">Reference proteome</keyword>
<sequence>MKTHLLPVAIGVLALAAAGVARADHGDITQTGTGDTASIDQASNGGYFYGSISQTGGSGNTATIAQSTGDSPSYATAYVTQADTSNSTASVTQSGNVDATYAYVTQNPGSYLRSYVTQGQLSGYSRTEIWQGGNNNELHSTQNAAHDARLFLNQGSTATYVGYYFDGYNYQGVDPSMATPDTVNSYAQAEQTGTGLTGYILQYGANQQAYLHQEGSYNLGGILQTGSSDTAYVSQYGTNGQARVAQYGANHYASISQYGVNNVASIVQH</sequence>
<dbReference type="RefSeq" id="WP_169420207.1">
    <property type="nucleotide sequence ID" value="NZ_JABBFX010000002.1"/>
</dbReference>
<dbReference type="InterPro" id="IPR009742">
    <property type="entry name" value="Curlin_rpt"/>
</dbReference>
<evidence type="ECO:0000256" key="3">
    <source>
        <dbReference type="SAM" id="SignalP"/>
    </source>
</evidence>
<reference evidence="4 5" key="1">
    <citation type="submission" date="2020-04" db="EMBL/GenBank/DDBJ databases">
        <title>Ramlibacter sp. G-1-2-2 isolated from soil.</title>
        <authorList>
            <person name="Dahal R.H."/>
        </authorList>
    </citation>
    <scope>NUCLEOTIDE SEQUENCE [LARGE SCALE GENOMIC DNA]</scope>
    <source>
        <strain evidence="4 5">G-1-2-2</strain>
    </source>
</reference>
<name>A0A848H8V9_9BURK</name>